<evidence type="ECO:0000256" key="2">
    <source>
        <dbReference type="ARBA" id="ARBA00007362"/>
    </source>
</evidence>
<reference evidence="8 9" key="1">
    <citation type="submission" date="2018-06" db="EMBL/GenBank/DDBJ databases">
        <title>Genomic Encyclopedia of Type Strains, Phase IV (KMG-IV): sequencing the most valuable type-strain genomes for metagenomic binning, comparative biology and taxonomic classification.</title>
        <authorList>
            <person name="Goeker M."/>
        </authorList>
    </citation>
    <scope>NUCLEOTIDE SEQUENCE [LARGE SCALE GENOMIC DNA]</scope>
    <source>
        <strain evidence="8 9">DSM 25619</strain>
    </source>
</reference>
<dbReference type="PANTHER" id="PTHR32322">
    <property type="entry name" value="INNER MEMBRANE TRANSPORTER"/>
    <property type="match status" value="1"/>
</dbReference>
<dbReference type="OrthoDB" id="9809509at2"/>
<name>A0A366E900_9HYPH</name>
<feature type="transmembrane region" description="Helical" evidence="6">
    <location>
        <begin position="211"/>
        <end position="234"/>
    </location>
</feature>
<keyword evidence="3 6" id="KW-0812">Transmembrane</keyword>
<feature type="transmembrane region" description="Helical" evidence="6">
    <location>
        <begin position="121"/>
        <end position="140"/>
    </location>
</feature>
<keyword evidence="5 6" id="KW-0472">Membrane</keyword>
<dbReference type="InterPro" id="IPR037185">
    <property type="entry name" value="EmrE-like"/>
</dbReference>
<feature type="transmembrane region" description="Helical" evidence="6">
    <location>
        <begin position="146"/>
        <end position="167"/>
    </location>
</feature>
<evidence type="ECO:0000256" key="3">
    <source>
        <dbReference type="ARBA" id="ARBA00022692"/>
    </source>
</evidence>
<feature type="domain" description="EamA" evidence="7">
    <location>
        <begin position="152"/>
        <end position="283"/>
    </location>
</feature>
<evidence type="ECO:0000256" key="6">
    <source>
        <dbReference type="SAM" id="Phobius"/>
    </source>
</evidence>
<dbReference type="InterPro" id="IPR000620">
    <property type="entry name" value="EamA_dom"/>
</dbReference>
<evidence type="ECO:0000256" key="4">
    <source>
        <dbReference type="ARBA" id="ARBA00022989"/>
    </source>
</evidence>
<evidence type="ECO:0000256" key="5">
    <source>
        <dbReference type="ARBA" id="ARBA00023136"/>
    </source>
</evidence>
<feature type="domain" description="EamA" evidence="7">
    <location>
        <begin position="9"/>
        <end position="135"/>
    </location>
</feature>
<dbReference type="EMBL" id="QNRH01000002">
    <property type="protein sequence ID" value="RBO97944.1"/>
    <property type="molecule type" value="Genomic_DNA"/>
</dbReference>
<comment type="subcellular location">
    <subcellularLocation>
        <location evidence="1">Membrane</location>
        <topology evidence="1">Multi-pass membrane protein</topology>
    </subcellularLocation>
</comment>
<dbReference type="Gene3D" id="1.10.3730.20">
    <property type="match status" value="1"/>
</dbReference>
<dbReference type="Pfam" id="PF00892">
    <property type="entry name" value="EamA"/>
    <property type="match status" value="2"/>
</dbReference>
<keyword evidence="9" id="KW-1185">Reference proteome</keyword>
<dbReference type="InterPro" id="IPR050638">
    <property type="entry name" value="AA-Vitamin_Transporters"/>
</dbReference>
<accession>A0A366E900</accession>
<evidence type="ECO:0000313" key="8">
    <source>
        <dbReference type="EMBL" id="RBO97944.1"/>
    </source>
</evidence>
<comment type="similarity">
    <text evidence="2">Belongs to the EamA transporter family.</text>
</comment>
<feature type="transmembrane region" description="Helical" evidence="6">
    <location>
        <begin position="179"/>
        <end position="199"/>
    </location>
</feature>
<protein>
    <submittedName>
        <fullName evidence="8">EamA-like transporter family protein</fullName>
    </submittedName>
</protein>
<organism evidence="8 9">
    <name type="scientific">Pseudochrobactrum asaccharolyticum</name>
    <dbReference type="NCBI Taxonomy" id="354351"/>
    <lineage>
        <taxon>Bacteria</taxon>
        <taxon>Pseudomonadati</taxon>
        <taxon>Pseudomonadota</taxon>
        <taxon>Alphaproteobacteria</taxon>
        <taxon>Hyphomicrobiales</taxon>
        <taxon>Brucellaceae</taxon>
        <taxon>Pseudochrobactrum</taxon>
    </lineage>
</organism>
<dbReference type="PANTHER" id="PTHR32322:SF2">
    <property type="entry name" value="EAMA DOMAIN-CONTAINING PROTEIN"/>
    <property type="match status" value="1"/>
</dbReference>
<proteinExistence type="inferred from homology"/>
<gene>
    <name evidence="8" type="ORF">DFR47_102735</name>
</gene>
<comment type="caution">
    <text evidence="8">The sequence shown here is derived from an EMBL/GenBank/DDBJ whole genome shotgun (WGS) entry which is preliminary data.</text>
</comment>
<feature type="transmembrane region" description="Helical" evidence="6">
    <location>
        <begin position="241"/>
        <end position="260"/>
    </location>
</feature>
<dbReference type="GO" id="GO:0016020">
    <property type="term" value="C:membrane"/>
    <property type="evidence" value="ECO:0007669"/>
    <property type="project" value="UniProtKB-SubCell"/>
</dbReference>
<evidence type="ECO:0000256" key="1">
    <source>
        <dbReference type="ARBA" id="ARBA00004141"/>
    </source>
</evidence>
<feature type="transmembrane region" description="Helical" evidence="6">
    <location>
        <begin position="34"/>
        <end position="51"/>
    </location>
</feature>
<dbReference type="SUPFAM" id="SSF103481">
    <property type="entry name" value="Multidrug resistance efflux transporter EmrE"/>
    <property type="match status" value="2"/>
</dbReference>
<feature type="transmembrane region" description="Helical" evidence="6">
    <location>
        <begin position="90"/>
        <end position="112"/>
    </location>
</feature>
<evidence type="ECO:0000259" key="7">
    <source>
        <dbReference type="Pfam" id="PF00892"/>
    </source>
</evidence>
<dbReference type="Proteomes" id="UP000252893">
    <property type="component" value="Unassembled WGS sequence"/>
</dbReference>
<feature type="transmembrane region" description="Helical" evidence="6">
    <location>
        <begin position="63"/>
        <end position="84"/>
    </location>
</feature>
<evidence type="ECO:0000313" key="9">
    <source>
        <dbReference type="Proteomes" id="UP000252893"/>
    </source>
</evidence>
<sequence length="295" mass="31426">MPVKYFPALFVFLWATGFIGAGFAMPYAEPFWFMTARFFIAAIILAVWALATGARWPDRRGLVNAAIVGCLIHGIYLSGVFWAVRHGLPAGMTALVSGLQPLITTLIAALFLRETVLPSQWLGLLIGFCGVALVVAPKFSLSSGGINPATLSAALAAVMAISIGTVWQKRFAVKIDLKTGTTVQYIAAGILTGLLSLGFETQTVIWSGELLFAMVWLVLVLSIGAILLLLILIGQGEVSKVASFFYLVPGTAAIMAYLLFGETLTLVQIIGMVLTTFGVALATLQRTGQKKKPAV</sequence>
<feature type="transmembrane region" description="Helical" evidence="6">
    <location>
        <begin position="266"/>
        <end position="284"/>
    </location>
</feature>
<dbReference type="RefSeq" id="WP_113943877.1">
    <property type="nucleotide sequence ID" value="NZ_JBHEEG010000002.1"/>
</dbReference>
<keyword evidence="4 6" id="KW-1133">Transmembrane helix</keyword>
<dbReference type="AlphaFoldDB" id="A0A366E900"/>